<feature type="compositionally biased region" description="Basic and acidic residues" evidence="1">
    <location>
        <begin position="818"/>
        <end position="838"/>
    </location>
</feature>
<keyword evidence="2" id="KW-1133">Transmembrane helix</keyword>
<dbReference type="Proteomes" id="UP000054466">
    <property type="component" value="Unassembled WGS sequence"/>
</dbReference>
<evidence type="ECO:0000256" key="2">
    <source>
        <dbReference type="SAM" id="Phobius"/>
    </source>
</evidence>
<protein>
    <submittedName>
        <fullName evidence="4">Uncharacterized protein</fullName>
    </submittedName>
</protein>
<feature type="region of interest" description="Disordered" evidence="1">
    <location>
        <begin position="877"/>
        <end position="955"/>
    </location>
</feature>
<dbReference type="AlphaFoldDB" id="A0A0D2D6N4"/>
<feature type="compositionally biased region" description="Polar residues" evidence="1">
    <location>
        <begin position="659"/>
        <end position="680"/>
    </location>
</feature>
<name>A0A0D2D6N4_9EURO</name>
<keyword evidence="2" id="KW-0812">Transmembrane</keyword>
<evidence type="ECO:0000313" key="5">
    <source>
        <dbReference type="Proteomes" id="UP000054466"/>
    </source>
</evidence>
<feature type="signal peptide" evidence="3">
    <location>
        <begin position="1"/>
        <end position="24"/>
    </location>
</feature>
<keyword evidence="3" id="KW-0732">Signal</keyword>
<feature type="region of interest" description="Disordered" evidence="1">
    <location>
        <begin position="759"/>
        <end position="799"/>
    </location>
</feature>
<feature type="compositionally biased region" description="Polar residues" evidence="1">
    <location>
        <begin position="524"/>
        <end position="542"/>
    </location>
</feature>
<dbReference type="InterPro" id="IPR015915">
    <property type="entry name" value="Kelch-typ_b-propeller"/>
</dbReference>
<accession>A0A0D2D6N4</accession>
<feature type="region of interest" description="Disordered" evidence="1">
    <location>
        <begin position="592"/>
        <end position="641"/>
    </location>
</feature>
<dbReference type="VEuPathDB" id="FungiDB:PV07_03027"/>
<feature type="region of interest" description="Disordered" evidence="1">
    <location>
        <begin position="992"/>
        <end position="1043"/>
    </location>
</feature>
<evidence type="ECO:0000256" key="3">
    <source>
        <dbReference type="SAM" id="SignalP"/>
    </source>
</evidence>
<sequence length="1043" mass="112111">MLPLLLPLLSCYVGIFSLVAPAVAQQHLPYNPTRVVLAQDGSVAYILSPQPSSSQFSLSFLNTSNSINSASPGTRLFDTLPFLSNTAYEAFVALPDDEGITALAGDCKDSARDLELWRYTFSGDPRNGTWTSLTVTTTDGTLSPQYLSAGFTFSPTAAAHDVSLYIFGGMCPDDDSSNAMDWISDATYSNTMLTIAPESAAGENAPYQLSLTGSRAPPVAEAGLTITPLTPSFSNVSGAGLSQQQNFVLVGGHTENAFINMSQLAIFSLPQESWAFVEASQADTVEPRSGHTAILTEDGSKLVVLGGWVGDTDTPAQPQLVVLELGQGYGGQGQWAWSIPTSSSSPFASGKGIFGHGVAMLPGGVMMVSGGYPIGSSTSKSRRNLVDNMLFLNTTTFEWITTYSNPTPAGPSPGSASVQSSASGLKTSEKAGLGVGLGLGLAALAVVVIVWLIYSRRLRARRALREKELRELALGAERIHSPVPSDEDPQRYPTVRSASWAATLERKIESSGNPYPWAPLSGPEHQSQRMQASENGESNSSRYAERTGVQMEIPSPTRGLRKNLNTRGPMMYHPFNQHPPTGPGAVFRIEEEDEGSQTGSVARTKTPRATDDIRSAPSDPFKDPPPIMDGTRQDSAAAERKKEVEGWVEDWQSVAETMSLSRSTSQAHSRTYSNLSQFRNQPAIGEAAGRGSPEKSDRTGSNLSEKSMVSTSSYGKSLASTLSRNVSQRSASAGYGLFAGAAAAMGRFGYGRQGNLEQGNGAGLTRAPSNRSVSLNIDTTRPTSSRDGPETFSSARSRWGAAVAGEDQALLNRNYQRQQDDERDYRTLPDSPSKEKYSRAGSLTGSSRRALNLLGSVRRVFTGTGSVDVQDRVAAFEAHSNQSSPTKHSGQPEMTETTPKRTLSVGTSSFWRSKQGAKDWDDDMAGPSNAAPSSTLRRKPVPGTISSDDHDNLEDDEDWDVETAVQKRVVQVMFTVPKEKLRVVNADVLSLLSSNRSEIDQDEDKEREHMKRMSSVREGDEDSGHDQRLDDDTMKGKGKGRAP</sequence>
<feature type="region of interest" description="Disordered" evidence="1">
    <location>
        <begin position="511"/>
        <end position="543"/>
    </location>
</feature>
<evidence type="ECO:0000313" key="4">
    <source>
        <dbReference type="EMBL" id="KIW31374.1"/>
    </source>
</evidence>
<feature type="compositionally biased region" description="Polar residues" evidence="1">
    <location>
        <begin position="879"/>
        <end position="912"/>
    </location>
</feature>
<gene>
    <name evidence="4" type="ORF">PV07_03027</name>
</gene>
<evidence type="ECO:0000256" key="1">
    <source>
        <dbReference type="SAM" id="MobiDB-lite"/>
    </source>
</evidence>
<dbReference type="GeneID" id="27342221"/>
<dbReference type="RefSeq" id="XP_016251590.1">
    <property type="nucleotide sequence ID" value="XM_016389688.1"/>
</dbReference>
<keyword evidence="5" id="KW-1185">Reference proteome</keyword>
<dbReference type="Gene3D" id="2.120.10.80">
    <property type="entry name" value="Kelch-type beta propeller"/>
    <property type="match status" value="1"/>
</dbReference>
<feature type="chain" id="PRO_5002240232" evidence="3">
    <location>
        <begin position="25"/>
        <end position="1043"/>
    </location>
</feature>
<feature type="transmembrane region" description="Helical" evidence="2">
    <location>
        <begin position="431"/>
        <end position="454"/>
    </location>
</feature>
<feature type="compositionally biased region" description="Polar residues" evidence="1">
    <location>
        <begin position="699"/>
        <end position="709"/>
    </location>
</feature>
<dbReference type="EMBL" id="KN847041">
    <property type="protein sequence ID" value="KIW31374.1"/>
    <property type="molecule type" value="Genomic_DNA"/>
</dbReference>
<feature type="compositionally biased region" description="Basic and acidic residues" evidence="1">
    <location>
        <begin position="1004"/>
        <end position="1035"/>
    </location>
</feature>
<organism evidence="4 5">
    <name type="scientific">Cladophialophora immunda</name>
    <dbReference type="NCBI Taxonomy" id="569365"/>
    <lineage>
        <taxon>Eukaryota</taxon>
        <taxon>Fungi</taxon>
        <taxon>Dikarya</taxon>
        <taxon>Ascomycota</taxon>
        <taxon>Pezizomycotina</taxon>
        <taxon>Eurotiomycetes</taxon>
        <taxon>Chaetothyriomycetidae</taxon>
        <taxon>Chaetothyriales</taxon>
        <taxon>Herpotrichiellaceae</taxon>
        <taxon>Cladophialophora</taxon>
    </lineage>
</organism>
<dbReference type="HOGENOM" id="CLU_002057_0_0_1"/>
<feature type="compositionally biased region" description="Polar residues" evidence="1">
    <location>
        <begin position="767"/>
        <end position="796"/>
    </location>
</feature>
<feature type="region of interest" description="Disordered" evidence="1">
    <location>
        <begin position="659"/>
        <end position="709"/>
    </location>
</feature>
<dbReference type="InterPro" id="IPR011043">
    <property type="entry name" value="Gal_Oxase/kelch_b-propeller"/>
</dbReference>
<proteinExistence type="predicted"/>
<reference evidence="4 5" key="1">
    <citation type="submission" date="2015-01" db="EMBL/GenBank/DDBJ databases">
        <title>The Genome Sequence of Cladophialophora immunda CBS83496.</title>
        <authorList>
            <consortium name="The Broad Institute Genomics Platform"/>
            <person name="Cuomo C."/>
            <person name="de Hoog S."/>
            <person name="Gorbushina A."/>
            <person name="Stielow B."/>
            <person name="Teixiera M."/>
            <person name="Abouelleil A."/>
            <person name="Chapman S.B."/>
            <person name="Priest M."/>
            <person name="Young S.K."/>
            <person name="Wortman J."/>
            <person name="Nusbaum C."/>
            <person name="Birren B."/>
        </authorList>
    </citation>
    <scope>NUCLEOTIDE SEQUENCE [LARGE SCALE GENOMIC DNA]</scope>
    <source>
        <strain evidence="4 5">CBS 83496</strain>
    </source>
</reference>
<dbReference type="SUPFAM" id="SSF50965">
    <property type="entry name" value="Galactose oxidase, central domain"/>
    <property type="match status" value="1"/>
</dbReference>
<dbReference type="OrthoDB" id="205993at2759"/>
<dbReference type="STRING" id="569365.A0A0D2D6N4"/>
<feature type="region of interest" description="Disordered" evidence="1">
    <location>
        <begin position="813"/>
        <end position="844"/>
    </location>
</feature>
<keyword evidence="2" id="KW-0472">Membrane</keyword>